<organism evidence="8 9">
    <name type="scientific">Sphingobacterium corticibacter</name>
    <dbReference type="NCBI Taxonomy" id="2171749"/>
    <lineage>
        <taxon>Bacteria</taxon>
        <taxon>Pseudomonadati</taxon>
        <taxon>Bacteroidota</taxon>
        <taxon>Sphingobacteriia</taxon>
        <taxon>Sphingobacteriales</taxon>
        <taxon>Sphingobacteriaceae</taxon>
        <taxon>Sphingobacterium</taxon>
    </lineage>
</organism>
<evidence type="ECO:0000256" key="1">
    <source>
        <dbReference type="ARBA" id="ARBA00004651"/>
    </source>
</evidence>
<dbReference type="AlphaFoldDB" id="A0A2T8HNB2"/>
<evidence type="ECO:0000259" key="7">
    <source>
        <dbReference type="Pfam" id="PF13396"/>
    </source>
</evidence>
<evidence type="ECO:0000313" key="9">
    <source>
        <dbReference type="Proteomes" id="UP000245627"/>
    </source>
</evidence>
<keyword evidence="5 6" id="KW-0472">Membrane</keyword>
<evidence type="ECO:0000256" key="4">
    <source>
        <dbReference type="ARBA" id="ARBA00022989"/>
    </source>
</evidence>
<dbReference type="Pfam" id="PF13396">
    <property type="entry name" value="PLDc_N"/>
    <property type="match status" value="1"/>
</dbReference>
<sequence>MNTPNLLFINVGSAELVIIIAAIIAILYLLIAIFQILNRETGVSKILWILVVLFFPYLGATIYFISSYLDRKKRKEEERMIRQDAERRDLL</sequence>
<evidence type="ECO:0000256" key="3">
    <source>
        <dbReference type="ARBA" id="ARBA00022692"/>
    </source>
</evidence>
<gene>
    <name evidence="8" type="ORF">DC487_04100</name>
</gene>
<comment type="subcellular location">
    <subcellularLocation>
        <location evidence="1">Cell membrane</location>
        <topology evidence="1">Multi-pass membrane protein</topology>
    </subcellularLocation>
</comment>
<keyword evidence="4 6" id="KW-1133">Transmembrane helix</keyword>
<comment type="caution">
    <text evidence="8">The sequence shown here is derived from an EMBL/GenBank/DDBJ whole genome shotgun (WGS) entry which is preliminary data.</text>
</comment>
<dbReference type="InterPro" id="IPR027379">
    <property type="entry name" value="CLS_N"/>
</dbReference>
<protein>
    <recommendedName>
        <fullName evidence="7">Cardiolipin synthase N-terminal domain-containing protein</fullName>
    </recommendedName>
</protein>
<keyword evidence="2" id="KW-1003">Cell membrane</keyword>
<proteinExistence type="predicted"/>
<evidence type="ECO:0000256" key="5">
    <source>
        <dbReference type="ARBA" id="ARBA00023136"/>
    </source>
</evidence>
<feature type="domain" description="Cardiolipin synthase N-terminal" evidence="7">
    <location>
        <begin position="30"/>
        <end position="65"/>
    </location>
</feature>
<name>A0A2T8HNB2_9SPHI</name>
<dbReference type="RefSeq" id="WP_116774652.1">
    <property type="nucleotide sequence ID" value="NZ_QDKG01000001.1"/>
</dbReference>
<evidence type="ECO:0000313" key="8">
    <source>
        <dbReference type="EMBL" id="PVH26792.1"/>
    </source>
</evidence>
<dbReference type="OrthoDB" id="1122481at2"/>
<keyword evidence="9" id="KW-1185">Reference proteome</keyword>
<evidence type="ECO:0000256" key="2">
    <source>
        <dbReference type="ARBA" id="ARBA00022475"/>
    </source>
</evidence>
<feature type="transmembrane region" description="Helical" evidence="6">
    <location>
        <begin position="7"/>
        <end position="34"/>
    </location>
</feature>
<feature type="transmembrane region" description="Helical" evidence="6">
    <location>
        <begin position="46"/>
        <end position="65"/>
    </location>
</feature>
<dbReference type="Proteomes" id="UP000245627">
    <property type="component" value="Unassembled WGS sequence"/>
</dbReference>
<accession>A0A2T8HNB2</accession>
<keyword evidence="3 6" id="KW-0812">Transmembrane</keyword>
<reference evidence="8 9" key="1">
    <citation type="submission" date="2018-04" db="EMBL/GenBank/DDBJ databases">
        <title>Sphingobacterium cortibacter sp. nov.</title>
        <authorList>
            <person name="Li Y."/>
        </authorList>
    </citation>
    <scope>NUCLEOTIDE SEQUENCE [LARGE SCALE GENOMIC DNA]</scope>
    <source>
        <strain evidence="8 9">2c-3</strain>
    </source>
</reference>
<dbReference type="EMBL" id="QDKG01000001">
    <property type="protein sequence ID" value="PVH26792.1"/>
    <property type="molecule type" value="Genomic_DNA"/>
</dbReference>
<evidence type="ECO:0000256" key="6">
    <source>
        <dbReference type="SAM" id="Phobius"/>
    </source>
</evidence>
<dbReference type="GO" id="GO:0005886">
    <property type="term" value="C:plasma membrane"/>
    <property type="evidence" value="ECO:0007669"/>
    <property type="project" value="UniProtKB-SubCell"/>
</dbReference>